<gene>
    <name evidence="2" type="ORF">CLAFUR5_05691</name>
</gene>
<dbReference type="PANTHER" id="PTHR34071:SF2">
    <property type="entry name" value="FLAVIN-NUCLEOTIDE-BINDING PROTEIN"/>
    <property type="match status" value="1"/>
</dbReference>
<dbReference type="InterPro" id="IPR012349">
    <property type="entry name" value="Split_barrel_FMN-bd"/>
</dbReference>
<dbReference type="Gene3D" id="2.30.110.10">
    <property type="entry name" value="Electron Transport, Fmn-binding Protein, Chain A"/>
    <property type="match status" value="1"/>
</dbReference>
<dbReference type="AlphaFoldDB" id="A0A9Q8LIL8"/>
<sequence length="281" mass="30779">MKQAYHSKTYKESSTKYHQEVGTPHVMAPSAQYTPDERSKGVRLAAKRTKYDQDLVHGILNEVPILHVAFNAPLKEGPSFPTILPMLGAVATYPSDSEASLYLHGSSVARLFRLTNGGGELPLSVCGTFVDGYVLALAPFHNSCNYRSAVVFGYGSVVEDEDEVQFALRLITNNSIPERWDNSRKPPRKDEIQSTGVVKVRIETASAKVRTGGPSDEKADLQNAEVANNTWIGVVPTYFTLGQPIAGEENKVKVVPEYLQDWVADANSLNEQKAIDAVLEG</sequence>
<evidence type="ECO:0000256" key="1">
    <source>
        <dbReference type="SAM" id="MobiDB-lite"/>
    </source>
</evidence>
<evidence type="ECO:0000313" key="3">
    <source>
        <dbReference type="Proteomes" id="UP000756132"/>
    </source>
</evidence>
<name>A0A9Q8LIL8_PASFU</name>
<dbReference type="InterPro" id="IPR024747">
    <property type="entry name" value="Pyridox_Oxase-rel"/>
</dbReference>
<dbReference type="OrthoDB" id="444432at2759"/>
<keyword evidence="3" id="KW-1185">Reference proteome</keyword>
<dbReference type="EMBL" id="CP090167">
    <property type="protein sequence ID" value="UJO17814.1"/>
    <property type="molecule type" value="Genomic_DNA"/>
</dbReference>
<organism evidence="2 3">
    <name type="scientific">Passalora fulva</name>
    <name type="common">Tomato leaf mold</name>
    <name type="synonym">Cladosporium fulvum</name>
    <dbReference type="NCBI Taxonomy" id="5499"/>
    <lineage>
        <taxon>Eukaryota</taxon>
        <taxon>Fungi</taxon>
        <taxon>Dikarya</taxon>
        <taxon>Ascomycota</taxon>
        <taxon>Pezizomycotina</taxon>
        <taxon>Dothideomycetes</taxon>
        <taxon>Dothideomycetidae</taxon>
        <taxon>Mycosphaerellales</taxon>
        <taxon>Mycosphaerellaceae</taxon>
        <taxon>Fulvia</taxon>
    </lineage>
</organism>
<dbReference type="OMA" id="CHLGVVV"/>
<reference evidence="2" key="1">
    <citation type="submission" date="2021-12" db="EMBL/GenBank/DDBJ databases">
        <authorList>
            <person name="Zaccaron A."/>
            <person name="Stergiopoulos I."/>
        </authorList>
    </citation>
    <scope>NUCLEOTIDE SEQUENCE</scope>
    <source>
        <strain evidence="2">Race5_Kim</strain>
    </source>
</reference>
<dbReference type="Proteomes" id="UP000756132">
    <property type="component" value="Chromosome 5"/>
</dbReference>
<feature type="compositionally biased region" description="Basic and acidic residues" evidence="1">
    <location>
        <begin position="9"/>
        <end position="19"/>
    </location>
</feature>
<evidence type="ECO:0000313" key="2">
    <source>
        <dbReference type="EMBL" id="UJO17814.1"/>
    </source>
</evidence>
<evidence type="ECO:0008006" key="4">
    <source>
        <dbReference type="Google" id="ProtNLM"/>
    </source>
</evidence>
<dbReference type="SUPFAM" id="SSF50475">
    <property type="entry name" value="FMN-binding split barrel"/>
    <property type="match status" value="1"/>
</dbReference>
<protein>
    <recommendedName>
        <fullName evidence="4">Flavin-nucleotide-binding protein</fullName>
    </recommendedName>
</protein>
<feature type="region of interest" description="Disordered" evidence="1">
    <location>
        <begin position="1"/>
        <end position="38"/>
    </location>
</feature>
<dbReference type="PANTHER" id="PTHR34071">
    <property type="entry name" value="5-NITROIMIDAZOLE ANTIBIOTICS RESISTANCE PROTEIN, NIMA-FAMILY-RELATED PROTEIN-RELATED"/>
    <property type="match status" value="1"/>
</dbReference>
<dbReference type="Pfam" id="PF12900">
    <property type="entry name" value="Pyridox_ox_2"/>
    <property type="match status" value="1"/>
</dbReference>
<reference evidence="2" key="2">
    <citation type="journal article" date="2022" name="Microb. Genom.">
        <title>A chromosome-scale genome assembly of the tomato pathogen Cladosporium fulvum reveals a compartmentalized genome architecture and the presence of a dispensable chromosome.</title>
        <authorList>
            <person name="Zaccaron A.Z."/>
            <person name="Chen L.H."/>
            <person name="Samaras A."/>
            <person name="Stergiopoulos I."/>
        </authorList>
    </citation>
    <scope>NUCLEOTIDE SEQUENCE</scope>
    <source>
        <strain evidence="2">Race5_Kim</strain>
    </source>
</reference>
<proteinExistence type="predicted"/>
<accession>A0A9Q8LIL8</accession>
<dbReference type="KEGG" id="ffu:CLAFUR5_05691"/>
<dbReference type="GeneID" id="71985569"/>
<dbReference type="RefSeq" id="XP_047762180.1">
    <property type="nucleotide sequence ID" value="XM_047904839.1"/>
</dbReference>